<dbReference type="Pfam" id="PF05400">
    <property type="entry name" value="FliT"/>
    <property type="match status" value="1"/>
</dbReference>
<evidence type="ECO:0000256" key="3">
    <source>
        <dbReference type="ARBA" id="ARBA00022795"/>
    </source>
</evidence>
<reference evidence="8 9" key="1">
    <citation type="submission" date="2014-11" db="EMBL/GenBank/DDBJ databases">
        <title>Genome sequence and analysis of novel Kurthia sp.</title>
        <authorList>
            <person name="Lawson J.N."/>
            <person name="Gonzalez J.E."/>
            <person name="Rinauldi L."/>
            <person name="Xuan Z."/>
            <person name="Firman A."/>
            <person name="Shaddox L."/>
            <person name="Trudeau A."/>
            <person name="Shah S."/>
            <person name="Reiman D."/>
        </authorList>
    </citation>
    <scope>NUCLEOTIDE SEQUENCE [LARGE SCALE GENOMIC DNA]</scope>
    <source>
        <strain evidence="8 9">3B1D</strain>
    </source>
</reference>
<sequence length="121" mass="14365">MDLMKQLLLLSEKLYSFLEKEPEDKEDKRDEYISYVNKLLDARGQTIDQLQALPVNPIIGHEYEAQLRALDKGIVERLQSFKRDIANDMKQLQASKKSEKQYHDPYSAFYNRDGTYYDKRK</sequence>
<evidence type="ECO:0000256" key="5">
    <source>
        <dbReference type="ARBA" id="ARBA00093765"/>
    </source>
</evidence>
<dbReference type="OrthoDB" id="2353131at2"/>
<organism evidence="8 9">
    <name type="scientific">Candidatus Kurthia intestinigallinarum</name>
    <dbReference type="NCBI Taxonomy" id="1562256"/>
    <lineage>
        <taxon>Bacteria</taxon>
        <taxon>Bacillati</taxon>
        <taxon>Bacillota</taxon>
        <taxon>Bacilli</taxon>
        <taxon>Bacillales</taxon>
        <taxon>Caryophanaceae</taxon>
        <taxon>Kurthia</taxon>
    </lineage>
</organism>
<keyword evidence="3" id="KW-1005">Bacterial flagellum biogenesis</keyword>
<comment type="function">
    <text evidence="5">May act as an export chaperone for the filament capping protein FliD.</text>
</comment>
<evidence type="ECO:0000256" key="7">
    <source>
        <dbReference type="ARBA" id="ARBA00093797"/>
    </source>
</evidence>
<evidence type="ECO:0000256" key="2">
    <source>
        <dbReference type="ARBA" id="ARBA00022490"/>
    </source>
</evidence>
<name>A0A433RTR7_9BACL</name>
<evidence type="ECO:0000313" key="8">
    <source>
        <dbReference type="EMBL" id="RUS55563.1"/>
    </source>
</evidence>
<keyword evidence="8" id="KW-0282">Flagellum</keyword>
<accession>A0A433RTR7</accession>
<proteinExistence type="inferred from homology"/>
<keyword evidence="2" id="KW-0963">Cytoplasm</keyword>
<dbReference type="EMBL" id="JTFC01000031">
    <property type="protein sequence ID" value="RUS55563.1"/>
    <property type="molecule type" value="Genomic_DNA"/>
</dbReference>
<keyword evidence="4" id="KW-0143">Chaperone</keyword>
<evidence type="ECO:0000256" key="1">
    <source>
        <dbReference type="ARBA" id="ARBA00004514"/>
    </source>
</evidence>
<evidence type="ECO:0000313" key="9">
    <source>
        <dbReference type="Proteomes" id="UP000288623"/>
    </source>
</evidence>
<dbReference type="Proteomes" id="UP000288623">
    <property type="component" value="Unassembled WGS sequence"/>
</dbReference>
<comment type="subcellular location">
    <subcellularLocation>
        <location evidence="1">Cytoplasm</location>
        <location evidence="1">Cytosol</location>
    </subcellularLocation>
</comment>
<gene>
    <name evidence="8" type="ORF">QI30_11605</name>
</gene>
<comment type="caution">
    <text evidence="8">The sequence shown here is derived from an EMBL/GenBank/DDBJ whole genome shotgun (WGS) entry which is preliminary data.</text>
</comment>
<keyword evidence="9" id="KW-1185">Reference proteome</keyword>
<evidence type="ECO:0000256" key="4">
    <source>
        <dbReference type="ARBA" id="ARBA00023186"/>
    </source>
</evidence>
<dbReference type="InterPro" id="IPR008622">
    <property type="entry name" value="FliT"/>
</dbReference>
<dbReference type="RefSeq" id="WP_126990877.1">
    <property type="nucleotide sequence ID" value="NZ_JTFC01000031.1"/>
</dbReference>
<evidence type="ECO:0000256" key="6">
    <source>
        <dbReference type="ARBA" id="ARBA00093785"/>
    </source>
</evidence>
<dbReference type="AlphaFoldDB" id="A0A433RTR7"/>
<protein>
    <recommendedName>
        <fullName evidence="7">Flagellar protein FliT</fullName>
    </recommendedName>
</protein>
<keyword evidence="8" id="KW-0966">Cell projection</keyword>
<comment type="similarity">
    <text evidence="6">Belongs to the bacillales FliT family.</text>
</comment>
<keyword evidence="8" id="KW-0969">Cilium</keyword>